<name>A0A9E8NAS1_9BACT</name>
<sequence length="89" mass="10137">MKNLLFNLLLLFVSCAFACSSELEDPRVDNEVYKGYCGVESVEFSRGDSRAYVPNVFTPDAKEANRHYEPPIRLKTVQLRKFFSGLNLA</sequence>
<feature type="chain" id="PRO_5038563250" evidence="1">
    <location>
        <begin position="19"/>
        <end position="89"/>
    </location>
</feature>
<reference evidence="2" key="1">
    <citation type="submission" date="2022-11" db="EMBL/GenBank/DDBJ databases">
        <title>Dyadobacter pollutisoli sp. nov., isolated from plastic dumped soil.</title>
        <authorList>
            <person name="Kim J.M."/>
            <person name="Kim K.R."/>
            <person name="Lee J.K."/>
            <person name="Hao L."/>
            <person name="Jeon C.O."/>
        </authorList>
    </citation>
    <scope>NUCLEOTIDE SEQUENCE</scope>
    <source>
        <strain evidence="2">U1</strain>
    </source>
</reference>
<organism evidence="2 3">
    <name type="scientific">Dyadobacter pollutisoli</name>
    <dbReference type="NCBI Taxonomy" id="2910158"/>
    <lineage>
        <taxon>Bacteria</taxon>
        <taxon>Pseudomonadati</taxon>
        <taxon>Bacteroidota</taxon>
        <taxon>Cytophagia</taxon>
        <taxon>Cytophagales</taxon>
        <taxon>Spirosomataceae</taxon>
        <taxon>Dyadobacter</taxon>
    </lineage>
</organism>
<dbReference type="KEGG" id="dpf:ON006_04250"/>
<accession>A0A9E8NAS1</accession>
<protein>
    <submittedName>
        <fullName evidence="2">Uncharacterized protein</fullName>
    </submittedName>
</protein>
<keyword evidence="3" id="KW-1185">Reference proteome</keyword>
<dbReference type="EMBL" id="CP112998">
    <property type="protein sequence ID" value="WAC13174.1"/>
    <property type="molecule type" value="Genomic_DNA"/>
</dbReference>
<proteinExistence type="predicted"/>
<feature type="signal peptide" evidence="1">
    <location>
        <begin position="1"/>
        <end position="18"/>
    </location>
</feature>
<dbReference type="RefSeq" id="WP_244824664.1">
    <property type="nucleotide sequence ID" value="NZ_CP112998.1"/>
</dbReference>
<keyword evidence="1" id="KW-0732">Signal</keyword>
<dbReference type="AlphaFoldDB" id="A0A9E8NAS1"/>
<gene>
    <name evidence="2" type="ORF">ON006_04250</name>
</gene>
<dbReference type="Proteomes" id="UP001164653">
    <property type="component" value="Chromosome"/>
</dbReference>
<dbReference type="PROSITE" id="PS51257">
    <property type="entry name" value="PROKAR_LIPOPROTEIN"/>
    <property type="match status" value="1"/>
</dbReference>
<evidence type="ECO:0000256" key="1">
    <source>
        <dbReference type="SAM" id="SignalP"/>
    </source>
</evidence>
<evidence type="ECO:0000313" key="3">
    <source>
        <dbReference type="Proteomes" id="UP001164653"/>
    </source>
</evidence>
<evidence type="ECO:0000313" key="2">
    <source>
        <dbReference type="EMBL" id="WAC13174.1"/>
    </source>
</evidence>